<comment type="cofactor">
    <cofactor evidence="1">
        <name>pyridoxal 5'-phosphate</name>
        <dbReference type="ChEBI" id="CHEBI:597326"/>
    </cofactor>
</comment>
<protein>
    <submittedName>
        <fullName evidence="4">PLP-dependent transferase</fullName>
    </submittedName>
</protein>
<dbReference type="Gene3D" id="3.40.640.10">
    <property type="entry name" value="Type I PLP-dependent aspartate aminotransferase-like (Major domain)"/>
    <property type="match status" value="1"/>
</dbReference>
<proteinExistence type="predicted"/>
<sequence length="736" mass="82081">MNFYESEDEDNSRQNSSSREVQSLAEVSPPIVTSSFVQHLKARQANTQLSDDCPSDASCIEPNTIIATESDIISFTSGGSSLRSRITKLELSVSLEFWLDYWHGGLALVSGVKAEFYQTSVPNPEERQISKMTVNLTKSAQTPSRTISEPLQSVSSFVQRSLAMEESLYSPPGSAPLGASIPNLPHALSVSLPTWQDNVDWAEANARVVDVMSTGYPRFFVQRNIQKLARLCLEAAQNQTDTAMLFPTERTARECIPYMKRMEPRSSAQMIHFELHSETDAPPPESGVELYAVFFRPELWKIAKSFWQHAGMGISSRYADMILDQLEAGYKLDIVEKPPTNELNMDSRAQEEKCTLRRRIANLINDNRCRPSPSLREQSLGNEPAEEDHVFLYPTGMSAIWHAHQLSLAFSSGSKCICFGFSYTDTIKVIDRWGSGSANFFDGPDTNLEALEKFLPNCPTAALFCEVPSNPLLQTPNLPRLRALADRFGFLIVVDETVGNFVNVDVFRYADIITTSLSKLFSGSANVMGGSLVINPNSSHFSFMSAHLKKTYVDDYYYEDAVVVEANSRNFAERVVIINANAVAVCEFLRTRSLTFAGPHGPNPSSDWHDFVIKDVFFPKWVTRENYDLCRKPGAEDSFGPLFSLTFTSPEASHAFFNSLQCAKGPSLGTNFTLACPYTILAHYNERPWAAAYGIEEGIVRLSVGMEGREVLMEWIHIALMEAERYSTMNTCSDTG</sequence>
<dbReference type="SUPFAM" id="SSF53383">
    <property type="entry name" value="PLP-dependent transferases"/>
    <property type="match status" value="1"/>
</dbReference>
<organism evidence="4 5">
    <name type="scientific">Sanghuangporus baumii</name>
    <name type="common">Phellinus baumii</name>
    <dbReference type="NCBI Taxonomy" id="108892"/>
    <lineage>
        <taxon>Eukaryota</taxon>
        <taxon>Fungi</taxon>
        <taxon>Dikarya</taxon>
        <taxon>Basidiomycota</taxon>
        <taxon>Agaricomycotina</taxon>
        <taxon>Agaricomycetes</taxon>
        <taxon>Hymenochaetales</taxon>
        <taxon>Hymenochaetaceae</taxon>
        <taxon>Sanghuangporus</taxon>
    </lineage>
</organism>
<keyword evidence="5" id="KW-1185">Reference proteome</keyword>
<keyword evidence="4" id="KW-0808">Transferase</keyword>
<dbReference type="GO" id="GO:0030170">
    <property type="term" value="F:pyridoxal phosphate binding"/>
    <property type="evidence" value="ECO:0007669"/>
    <property type="project" value="InterPro"/>
</dbReference>
<dbReference type="GO" id="GO:0003962">
    <property type="term" value="F:cystathionine gamma-synthase activity"/>
    <property type="evidence" value="ECO:0007669"/>
    <property type="project" value="TreeGrafter"/>
</dbReference>
<keyword evidence="2" id="KW-0663">Pyridoxal phosphate</keyword>
<dbReference type="EMBL" id="LNZH02000007">
    <property type="protein sequence ID" value="OCB92258.1"/>
    <property type="molecule type" value="Genomic_DNA"/>
</dbReference>
<dbReference type="PANTHER" id="PTHR42699">
    <property type="match status" value="1"/>
</dbReference>
<name>A0A9Q5I5L3_SANBA</name>
<evidence type="ECO:0000256" key="3">
    <source>
        <dbReference type="SAM" id="MobiDB-lite"/>
    </source>
</evidence>
<dbReference type="InterPro" id="IPR015422">
    <property type="entry name" value="PyrdxlP-dep_Trfase_small"/>
</dbReference>
<dbReference type="Gene3D" id="3.90.1150.10">
    <property type="entry name" value="Aspartate Aminotransferase, domain 1"/>
    <property type="match status" value="1"/>
</dbReference>
<dbReference type="GO" id="GO:0019346">
    <property type="term" value="P:transsulfuration"/>
    <property type="evidence" value="ECO:0007669"/>
    <property type="project" value="InterPro"/>
</dbReference>
<evidence type="ECO:0000256" key="2">
    <source>
        <dbReference type="ARBA" id="ARBA00022898"/>
    </source>
</evidence>
<feature type="compositionally biased region" description="Acidic residues" evidence="3">
    <location>
        <begin position="1"/>
        <end position="10"/>
    </location>
</feature>
<dbReference type="InterPro" id="IPR051750">
    <property type="entry name" value="Trans-sulfuration_enzymes"/>
</dbReference>
<dbReference type="AlphaFoldDB" id="A0A9Q5I5L3"/>
<dbReference type="PANTHER" id="PTHR42699:SF1">
    <property type="entry name" value="CYSTATHIONINE GAMMA-SYNTHASE-RELATED"/>
    <property type="match status" value="1"/>
</dbReference>
<evidence type="ECO:0000313" key="5">
    <source>
        <dbReference type="Proteomes" id="UP000757232"/>
    </source>
</evidence>
<feature type="region of interest" description="Disordered" evidence="3">
    <location>
        <begin position="1"/>
        <end position="26"/>
    </location>
</feature>
<gene>
    <name evidence="4" type="ORF">A7U60_g325</name>
</gene>
<dbReference type="OrthoDB" id="10047078at2759"/>
<dbReference type="InterPro" id="IPR015421">
    <property type="entry name" value="PyrdxlP-dep_Trfase_major"/>
</dbReference>
<evidence type="ECO:0000313" key="4">
    <source>
        <dbReference type="EMBL" id="OCB92258.1"/>
    </source>
</evidence>
<dbReference type="InterPro" id="IPR015424">
    <property type="entry name" value="PyrdxlP-dep_Trfase"/>
</dbReference>
<dbReference type="Pfam" id="PF01053">
    <property type="entry name" value="Cys_Met_Meta_PP"/>
    <property type="match status" value="1"/>
</dbReference>
<dbReference type="InterPro" id="IPR000277">
    <property type="entry name" value="Cys/Met-Metab_PyrdxlP-dep_enz"/>
</dbReference>
<reference evidence="4" key="1">
    <citation type="submission" date="2016-06" db="EMBL/GenBank/DDBJ databases">
        <title>Draft Genome sequence of the fungus Inonotus baumii.</title>
        <authorList>
            <person name="Zhu H."/>
            <person name="Lin W."/>
        </authorList>
    </citation>
    <scope>NUCLEOTIDE SEQUENCE</scope>
    <source>
        <strain evidence="4">821</strain>
    </source>
</reference>
<dbReference type="Proteomes" id="UP000757232">
    <property type="component" value="Unassembled WGS sequence"/>
</dbReference>
<accession>A0A9Q5I5L3</accession>
<comment type="caution">
    <text evidence="4">The sequence shown here is derived from an EMBL/GenBank/DDBJ whole genome shotgun (WGS) entry which is preliminary data.</text>
</comment>
<evidence type="ECO:0000256" key="1">
    <source>
        <dbReference type="ARBA" id="ARBA00001933"/>
    </source>
</evidence>